<evidence type="ECO:0000313" key="3">
    <source>
        <dbReference type="Proteomes" id="UP000319949"/>
    </source>
</evidence>
<sequence>MRDILKLAALLVLPLLSLQPVAAADQGGAAIFDCWEPELDIDHCAASGPDGRPRLTNSYLSRLRFDSNGLARVLLYGTGKKKGRWFYTRRGGPLVQVETYDNGPDDFVDGRARSPVGGKVGYVDRNLDLVIPAIYDGAYPFEKGLAVVCRGCAQVSDGSHHWYEGGEWGRIDPKGQVIAPFLPWEMWKKVQ</sequence>
<dbReference type="OrthoDB" id="343240at2"/>
<reference evidence="2 3" key="1">
    <citation type="submission" date="2019-06" db="EMBL/GenBank/DDBJ databases">
        <title>Genomic Encyclopedia of Type Strains, Phase IV (KMG-V): Genome sequencing to study the core and pangenomes of soil and plant-associated prokaryotes.</title>
        <authorList>
            <person name="Whitman W."/>
        </authorList>
    </citation>
    <scope>NUCLEOTIDE SEQUENCE [LARGE SCALE GENOMIC DNA]</scope>
    <source>
        <strain evidence="2 3">BR 510</strain>
    </source>
</reference>
<dbReference type="EMBL" id="VITK01000005">
    <property type="protein sequence ID" value="TWA98592.1"/>
    <property type="molecule type" value="Genomic_DNA"/>
</dbReference>
<protein>
    <submittedName>
        <fullName evidence="2">WG repeat protein</fullName>
    </submittedName>
</protein>
<evidence type="ECO:0000256" key="1">
    <source>
        <dbReference type="SAM" id="SignalP"/>
    </source>
</evidence>
<dbReference type="Pfam" id="PF14903">
    <property type="entry name" value="WG_beta_rep"/>
    <property type="match status" value="1"/>
</dbReference>
<keyword evidence="3" id="KW-1185">Reference proteome</keyword>
<feature type="signal peptide" evidence="1">
    <location>
        <begin position="1"/>
        <end position="23"/>
    </location>
</feature>
<feature type="chain" id="PRO_5021899841" evidence="1">
    <location>
        <begin position="24"/>
        <end position="191"/>
    </location>
</feature>
<comment type="caution">
    <text evidence="2">The sequence shown here is derived from an EMBL/GenBank/DDBJ whole genome shotgun (WGS) entry which is preliminary data.</text>
</comment>
<name>A0A560DNH5_9BRAD</name>
<proteinExistence type="predicted"/>
<accession>A0A560DNH5</accession>
<evidence type="ECO:0000313" key="2">
    <source>
        <dbReference type="EMBL" id="TWA98592.1"/>
    </source>
</evidence>
<keyword evidence="1" id="KW-0732">Signal</keyword>
<dbReference type="RefSeq" id="WP_145664749.1">
    <property type="nucleotide sequence ID" value="NZ_VITK01000005.1"/>
</dbReference>
<organism evidence="2 3">
    <name type="scientific">Bradyrhizobium stylosanthis</name>
    <dbReference type="NCBI Taxonomy" id="1803665"/>
    <lineage>
        <taxon>Bacteria</taxon>
        <taxon>Pseudomonadati</taxon>
        <taxon>Pseudomonadota</taxon>
        <taxon>Alphaproteobacteria</taxon>
        <taxon>Hyphomicrobiales</taxon>
        <taxon>Nitrobacteraceae</taxon>
        <taxon>Bradyrhizobium</taxon>
    </lineage>
</organism>
<dbReference type="InterPro" id="IPR032774">
    <property type="entry name" value="WG_beta_rep"/>
</dbReference>
<dbReference type="Proteomes" id="UP000319949">
    <property type="component" value="Unassembled WGS sequence"/>
</dbReference>
<gene>
    <name evidence="2" type="ORF">FBZ96_105270</name>
</gene>
<dbReference type="AlphaFoldDB" id="A0A560DNH5"/>